<evidence type="ECO:0000313" key="9">
    <source>
        <dbReference type="EMBL" id="KAH0568101.1"/>
    </source>
</evidence>
<comment type="subcellular location">
    <subcellularLocation>
        <location evidence="1">Endoplasmic reticulum</location>
    </subcellularLocation>
</comment>
<reference evidence="9 10" key="1">
    <citation type="journal article" date="2021" name="J. Hered.">
        <title>A chromosome-level genome assembly of the parasitoid wasp, Cotesia glomerata (Hymenoptera: Braconidae).</title>
        <authorList>
            <person name="Pinto B.J."/>
            <person name="Weis J.J."/>
            <person name="Gamble T."/>
            <person name="Ode P.J."/>
            <person name="Paul R."/>
            <person name="Zaspel J.M."/>
        </authorList>
    </citation>
    <scope>NUCLEOTIDE SEQUENCE [LARGE SCALE GENOMIC DNA]</scope>
    <source>
        <strain evidence="9">CgM1</strain>
    </source>
</reference>
<keyword evidence="10" id="KW-1185">Reference proteome</keyword>
<evidence type="ECO:0000256" key="5">
    <source>
        <dbReference type="ARBA" id="ARBA00022676"/>
    </source>
</evidence>
<protein>
    <recommendedName>
        <fullName evidence="4">UDP-N-acetylglucosamine transferase subunit ALG13</fullName>
        <ecNumber evidence="3">2.4.1.141</ecNumber>
    </recommendedName>
</protein>
<evidence type="ECO:0000256" key="4">
    <source>
        <dbReference type="ARBA" id="ARBA00017468"/>
    </source>
</evidence>
<dbReference type="Proteomes" id="UP000826195">
    <property type="component" value="Unassembled WGS sequence"/>
</dbReference>
<dbReference type="Pfam" id="PF04101">
    <property type="entry name" value="Glyco_tran_28_C"/>
    <property type="match status" value="1"/>
</dbReference>
<keyword evidence="6" id="KW-0808">Transferase</keyword>
<accession>A0AAV7J8W8</accession>
<keyword evidence="7" id="KW-0256">Endoplasmic reticulum</keyword>
<comment type="similarity">
    <text evidence="2">Belongs to the glycosyltransferase 28 family.</text>
</comment>
<feature type="domain" description="Glycosyl transferase family 28 C-terminal" evidence="8">
    <location>
        <begin position="8"/>
        <end position="155"/>
    </location>
</feature>
<dbReference type="Gene3D" id="3.40.50.2000">
    <property type="entry name" value="Glycogen Phosphorylase B"/>
    <property type="match status" value="1"/>
</dbReference>
<evidence type="ECO:0000256" key="6">
    <source>
        <dbReference type="ARBA" id="ARBA00022679"/>
    </source>
</evidence>
<dbReference type="EMBL" id="JAHXZJ010000001">
    <property type="protein sequence ID" value="KAH0568101.1"/>
    <property type="molecule type" value="Genomic_DNA"/>
</dbReference>
<dbReference type="GO" id="GO:0004577">
    <property type="term" value="F:N-acetylglucosaminyldiphosphodolichol N-acetylglucosaminyltransferase activity"/>
    <property type="evidence" value="ECO:0007669"/>
    <property type="project" value="UniProtKB-EC"/>
</dbReference>
<evidence type="ECO:0000256" key="7">
    <source>
        <dbReference type="ARBA" id="ARBA00022824"/>
    </source>
</evidence>
<dbReference type="PANTHER" id="PTHR12867">
    <property type="entry name" value="GLYCOSYL TRANSFERASE-RELATED"/>
    <property type="match status" value="1"/>
</dbReference>
<keyword evidence="5" id="KW-0328">Glycosyltransferase</keyword>
<evidence type="ECO:0000259" key="8">
    <source>
        <dbReference type="Pfam" id="PF04101"/>
    </source>
</evidence>
<evidence type="ECO:0000256" key="2">
    <source>
        <dbReference type="ARBA" id="ARBA00006962"/>
    </source>
</evidence>
<dbReference type="InterPro" id="IPR007235">
    <property type="entry name" value="Glyco_trans_28_C"/>
</dbReference>
<evidence type="ECO:0000256" key="1">
    <source>
        <dbReference type="ARBA" id="ARBA00004240"/>
    </source>
</evidence>
<dbReference type="EC" id="2.4.1.141" evidence="3"/>
<proteinExistence type="inferred from homology"/>
<dbReference type="SUPFAM" id="SSF53756">
    <property type="entry name" value="UDP-Glycosyltransferase/glycogen phosphorylase"/>
    <property type="match status" value="1"/>
</dbReference>
<sequence>MEVNTMTTFVTVGTTKFDKLIETVLEDEVLMELSRRGYRRLILQIGNTNLTPDCTPRCGFEYIETFTLKPSINEYMRFADLIISHAGAGSCLEALGAKKPLIVVTNDLLMDNHQSELAEQLSQDKYLYQCTCATLLEVCKSMNLLQLKRFVDDKSPKIAEIIDYIMGFE</sequence>
<dbReference type="InterPro" id="IPR039042">
    <property type="entry name" value="Alg13-like"/>
</dbReference>
<name>A0AAV7J8W8_COTGL</name>
<gene>
    <name evidence="9" type="ORF">KQX54_018272</name>
</gene>
<evidence type="ECO:0000313" key="10">
    <source>
        <dbReference type="Proteomes" id="UP000826195"/>
    </source>
</evidence>
<dbReference type="PANTHER" id="PTHR12867:SF6">
    <property type="entry name" value="N-ACETYLGLUCOSAMINYLDIPHOSPHODOLICHOL N-ACETYLGLUCOSAMINYLTRANSFERASE"/>
    <property type="match status" value="1"/>
</dbReference>
<organism evidence="9 10">
    <name type="scientific">Cotesia glomerata</name>
    <name type="common">Lepidopteran parasitic wasp</name>
    <name type="synonym">Apanteles glomeratus</name>
    <dbReference type="NCBI Taxonomy" id="32391"/>
    <lineage>
        <taxon>Eukaryota</taxon>
        <taxon>Metazoa</taxon>
        <taxon>Ecdysozoa</taxon>
        <taxon>Arthropoda</taxon>
        <taxon>Hexapoda</taxon>
        <taxon>Insecta</taxon>
        <taxon>Pterygota</taxon>
        <taxon>Neoptera</taxon>
        <taxon>Endopterygota</taxon>
        <taxon>Hymenoptera</taxon>
        <taxon>Apocrita</taxon>
        <taxon>Ichneumonoidea</taxon>
        <taxon>Braconidae</taxon>
        <taxon>Microgastrinae</taxon>
        <taxon>Cotesia</taxon>
    </lineage>
</organism>
<dbReference type="AlphaFoldDB" id="A0AAV7J8W8"/>
<dbReference type="GO" id="GO:0005783">
    <property type="term" value="C:endoplasmic reticulum"/>
    <property type="evidence" value="ECO:0007669"/>
    <property type="project" value="UniProtKB-SubCell"/>
</dbReference>
<comment type="caution">
    <text evidence="9">The sequence shown here is derived from an EMBL/GenBank/DDBJ whole genome shotgun (WGS) entry which is preliminary data.</text>
</comment>
<dbReference type="GO" id="GO:0006488">
    <property type="term" value="P:dolichol-linked oligosaccharide biosynthetic process"/>
    <property type="evidence" value="ECO:0007669"/>
    <property type="project" value="InterPro"/>
</dbReference>
<evidence type="ECO:0000256" key="3">
    <source>
        <dbReference type="ARBA" id="ARBA00012614"/>
    </source>
</evidence>